<organism evidence="1 2">
    <name type="scientific">Flavobacterium tagetis</name>
    <dbReference type="NCBI Taxonomy" id="2801336"/>
    <lineage>
        <taxon>Bacteria</taxon>
        <taxon>Pseudomonadati</taxon>
        <taxon>Bacteroidota</taxon>
        <taxon>Flavobacteriia</taxon>
        <taxon>Flavobacteriales</taxon>
        <taxon>Flavobacteriaceae</taxon>
        <taxon>Flavobacterium</taxon>
    </lineage>
</organism>
<protein>
    <submittedName>
        <fullName evidence="1">Uncharacterized protein</fullName>
    </submittedName>
</protein>
<dbReference type="RefSeq" id="WP_202004153.1">
    <property type="nucleotide sequence ID" value="NZ_JAERSF010000003.1"/>
</dbReference>
<evidence type="ECO:0000313" key="2">
    <source>
        <dbReference type="Proteomes" id="UP000603728"/>
    </source>
</evidence>
<gene>
    <name evidence="1" type="ORF">JI750_16025</name>
</gene>
<proteinExistence type="predicted"/>
<dbReference type="Proteomes" id="UP000603728">
    <property type="component" value="Unassembled WGS sequence"/>
</dbReference>
<reference evidence="1 2" key="1">
    <citation type="submission" date="2021-01" db="EMBL/GenBank/DDBJ databases">
        <title>Genome seq and assembly of Flavobacterium sp. GN10.</title>
        <authorList>
            <person name="Chhetri G."/>
        </authorList>
    </citation>
    <scope>NUCLEOTIDE SEQUENCE [LARGE SCALE GENOMIC DNA]</scope>
    <source>
        <strain evidence="1 2">GN10</strain>
    </source>
</reference>
<evidence type="ECO:0000313" key="1">
    <source>
        <dbReference type="EMBL" id="MBL0738404.1"/>
    </source>
</evidence>
<dbReference type="EMBL" id="JAERSF010000003">
    <property type="protein sequence ID" value="MBL0738404.1"/>
    <property type="molecule type" value="Genomic_DNA"/>
</dbReference>
<accession>A0ABS1KFZ8</accession>
<keyword evidence="2" id="KW-1185">Reference proteome</keyword>
<comment type="caution">
    <text evidence="1">The sequence shown here is derived from an EMBL/GenBank/DDBJ whole genome shotgun (WGS) entry which is preliminary data.</text>
</comment>
<sequence length="54" mass="6035">MKPTALALMGAASPDLEKQGFLAVVFVYREYSGQQESAPSSDYIKHNNKLKYLK</sequence>
<name>A0ABS1KFZ8_9FLAO</name>